<gene>
    <name evidence="1" type="ORF">apy_16460</name>
</gene>
<dbReference type="Proteomes" id="UP000291213">
    <property type="component" value="Unassembled WGS sequence"/>
</dbReference>
<dbReference type="RefSeq" id="WP_131160817.1">
    <property type="nucleotide sequence ID" value="NZ_BDMD01000141.1"/>
</dbReference>
<proteinExistence type="predicted"/>
<dbReference type="OrthoDB" id="380067at2157"/>
<protein>
    <submittedName>
        <fullName evidence="1">Uncharacterized protein</fullName>
    </submittedName>
</protein>
<dbReference type="AlphaFoldDB" id="A0A401HBV5"/>
<name>A0A401HBV5_AERPX</name>
<reference evidence="1 2" key="1">
    <citation type="submission" date="2017-02" db="EMBL/GenBank/DDBJ databases">
        <title>isolation and characterization of a novel temperate virus Aeropyrum globular virus 1 infecting hyperthermophilic archaeon Aeropyrum.</title>
        <authorList>
            <person name="Yumiya M."/>
            <person name="Yoshida T."/>
            <person name="Sako Y."/>
        </authorList>
    </citation>
    <scope>NUCLEOTIDE SEQUENCE [LARGE SCALE GENOMIC DNA]</scope>
    <source>
        <strain evidence="1 2">YK1-12-2013</strain>
    </source>
</reference>
<organism evidence="1 2">
    <name type="scientific">Aeropyrum pernix</name>
    <dbReference type="NCBI Taxonomy" id="56636"/>
    <lineage>
        <taxon>Archaea</taxon>
        <taxon>Thermoproteota</taxon>
        <taxon>Thermoprotei</taxon>
        <taxon>Desulfurococcales</taxon>
        <taxon>Desulfurococcaceae</taxon>
        <taxon>Aeropyrum</taxon>
    </lineage>
</organism>
<evidence type="ECO:0000313" key="2">
    <source>
        <dbReference type="Proteomes" id="UP000291213"/>
    </source>
</evidence>
<sequence length="234" mass="25754">MASEDGVSESYLEAFRIVSDYTRYNIRVGFDGERVYVLTGLIWRYEDEHHGMITLDSLGLDGSANRLFAREVGASPEEGYFPLYLFVDNGRVGIGYAMWRSVVEATVVGTVTRLEPPILVFETLTPEGEVLWYREIAVDIKGGKLLGLRENSLYFTDGRYVYKMGPDGAAEKLADLGSQGLSADAVLGAIIAAPILFPFLPFITPDTTTVMVMVDTILYIYNGPEAQLISVALG</sequence>
<comment type="caution">
    <text evidence="1">The sequence shown here is derived from an EMBL/GenBank/DDBJ whole genome shotgun (WGS) entry which is preliminary data.</text>
</comment>
<evidence type="ECO:0000313" key="1">
    <source>
        <dbReference type="EMBL" id="GBF09921.1"/>
    </source>
</evidence>
<accession>A0A401HBV5</accession>
<dbReference type="EMBL" id="BDMD01000141">
    <property type="protein sequence ID" value="GBF09921.1"/>
    <property type="molecule type" value="Genomic_DNA"/>
</dbReference>